<dbReference type="EMBL" id="JBHUKU010000025">
    <property type="protein sequence ID" value="MFD2464326.1"/>
    <property type="molecule type" value="Genomic_DNA"/>
</dbReference>
<accession>A0ABW5GU23</accession>
<keyword evidence="3" id="KW-1185">Reference proteome</keyword>
<proteinExistence type="predicted"/>
<dbReference type="SUPFAM" id="SSF53041">
    <property type="entry name" value="Resolvase-like"/>
    <property type="match status" value="1"/>
</dbReference>
<feature type="domain" description="Resolvase/invertase-type recombinase catalytic" evidence="1">
    <location>
        <begin position="10"/>
        <end position="143"/>
    </location>
</feature>
<dbReference type="InterPro" id="IPR036162">
    <property type="entry name" value="Resolvase-like_N_sf"/>
</dbReference>
<comment type="caution">
    <text evidence="2">The sequence shown here is derived from an EMBL/GenBank/DDBJ whole genome shotgun (WGS) entry which is preliminary data.</text>
</comment>
<organism evidence="2 3">
    <name type="scientific">Amycolatopsis samaneae</name>
    <dbReference type="NCBI Taxonomy" id="664691"/>
    <lineage>
        <taxon>Bacteria</taxon>
        <taxon>Bacillati</taxon>
        <taxon>Actinomycetota</taxon>
        <taxon>Actinomycetes</taxon>
        <taxon>Pseudonocardiales</taxon>
        <taxon>Pseudonocardiaceae</taxon>
        <taxon>Amycolatopsis</taxon>
    </lineage>
</organism>
<reference evidence="3" key="1">
    <citation type="journal article" date="2019" name="Int. J. Syst. Evol. Microbiol.">
        <title>The Global Catalogue of Microorganisms (GCM) 10K type strain sequencing project: providing services to taxonomists for standard genome sequencing and annotation.</title>
        <authorList>
            <consortium name="The Broad Institute Genomics Platform"/>
            <consortium name="The Broad Institute Genome Sequencing Center for Infectious Disease"/>
            <person name="Wu L."/>
            <person name="Ma J."/>
        </authorList>
    </citation>
    <scope>NUCLEOTIDE SEQUENCE [LARGE SCALE GENOMIC DNA]</scope>
    <source>
        <strain evidence="3">CGMCC 4.7643</strain>
    </source>
</reference>
<evidence type="ECO:0000313" key="3">
    <source>
        <dbReference type="Proteomes" id="UP001597419"/>
    </source>
</evidence>
<dbReference type="Proteomes" id="UP001597419">
    <property type="component" value="Unassembled WGS sequence"/>
</dbReference>
<protein>
    <submittedName>
        <fullName evidence="2">Recombinase family protein</fullName>
    </submittedName>
</protein>
<evidence type="ECO:0000313" key="2">
    <source>
        <dbReference type="EMBL" id="MFD2464326.1"/>
    </source>
</evidence>
<dbReference type="Gene3D" id="3.40.50.1390">
    <property type="entry name" value="Resolvase, N-terminal catalytic domain"/>
    <property type="match status" value="1"/>
</dbReference>
<name>A0ABW5GU23_9PSEU</name>
<dbReference type="InterPro" id="IPR006119">
    <property type="entry name" value="Resolv_N"/>
</dbReference>
<dbReference type="RefSeq" id="WP_345405025.1">
    <property type="nucleotide sequence ID" value="NZ_BAABHG010000017.1"/>
</dbReference>
<dbReference type="Pfam" id="PF00239">
    <property type="entry name" value="Resolvase"/>
    <property type="match status" value="1"/>
</dbReference>
<sequence>MTGEVYPKTAVRYLRTACHDNGESRAITAQRHACQRRADELGLEVVREYVDYGSGLKADRPGLIKLLADLKAAPPNYVICFDHACLAQDVNLLARICWTIRTSGARLELAGLPHQEPGALSETALGQVGERQVASFAALEVMLCDPAEDDANQAEA</sequence>
<evidence type="ECO:0000259" key="1">
    <source>
        <dbReference type="SMART" id="SM00857"/>
    </source>
</evidence>
<dbReference type="SMART" id="SM00857">
    <property type="entry name" value="Resolvase"/>
    <property type="match status" value="1"/>
</dbReference>
<gene>
    <name evidence="2" type="ORF">ACFSYJ_37310</name>
</gene>